<sequence length="240" mass="26159">MSGIVSQTYRMVPVGDLESHPDNPHRGDVDVIARSIEKNGFYGTVLVQANRMRIIAGEHRWRGAKANGLEQVPALVIDVDDDTATRIMLADNRTAEFGGYDDQLLAELLSDLDDLDGTGWSDNDLNDLLADANSGIAIICDLPAVERTVEVDDGHGDQQERPRSRPRPRIDLDDEDLDDDGPDEDAPPPRPKAGLTADLLITLTAAEHDEVNALLGRVRARDGDSSTTEILLAALRAYTD</sequence>
<dbReference type="PANTHER" id="PTHR33375:SF1">
    <property type="entry name" value="CHROMOSOME-PARTITIONING PROTEIN PARB-RELATED"/>
    <property type="match status" value="1"/>
</dbReference>
<feature type="compositionally biased region" description="Basic and acidic residues" evidence="1">
    <location>
        <begin position="151"/>
        <end position="171"/>
    </location>
</feature>
<name>A0ABW7YN83_9ACTN</name>
<organism evidence="3 4">
    <name type="scientific">Nonomuraea typhae</name>
    <dbReference type="NCBI Taxonomy" id="2603600"/>
    <lineage>
        <taxon>Bacteria</taxon>
        <taxon>Bacillati</taxon>
        <taxon>Actinomycetota</taxon>
        <taxon>Actinomycetes</taxon>
        <taxon>Streptosporangiales</taxon>
        <taxon>Streptosporangiaceae</taxon>
        <taxon>Nonomuraea</taxon>
    </lineage>
</organism>
<accession>A0ABW7YN83</accession>
<dbReference type="RefSeq" id="WP_397079817.1">
    <property type="nucleotide sequence ID" value="NZ_JBITGY010000002.1"/>
</dbReference>
<protein>
    <submittedName>
        <fullName evidence="3">ParB/RepB/Spo0J family partition protein</fullName>
    </submittedName>
</protein>
<gene>
    <name evidence="3" type="ORF">ACIBG2_07260</name>
</gene>
<dbReference type="PANTHER" id="PTHR33375">
    <property type="entry name" value="CHROMOSOME-PARTITIONING PROTEIN PARB-RELATED"/>
    <property type="match status" value="1"/>
</dbReference>
<dbReference type="Proteomes" id="UP001612741">
    <property type="component" value="Unassembled WGS sequence"/>
</dbReference>
<evidence type="ECO:0000313" key="4">
    <source>
        <dbReference type="Proteomes" id="UP001612741"/>
    </source>
</evidence>
<dbReference type="InterPro" id="IPR050336">
    <property type="entry name" value="Chromosome_partition/occlusion"/>
</dbReference>
<proteinExistence type="predicted"/>
<feature type="region of interest" description="Disordered" evidence="1">
    <location>
        <begin position="151"/>
        <end position="194"/>
    </location>
</feature>
<reference evidence="3 4" key="1">
    <citation type="submission" date="2024-10" db="EMBL/GenBank/DDBJ databases">
        <title>The Natural Products Discovery Center: Release of the First 8490 Sequenced Strains for Exploring Actinobacteria Biosynthetic Diversity.</title>
        <authorList>
            <person name="Kalkreuter E."/>
            <person name="Kautsar S.A."/>
            <person name="Yang D."/>
            <person name="Bader C.D."/>
            <person name="Teijaro C.N."/>
            <person name="Fluegel L."/>
            <person name="Davis C.M."/>
            <person name="Simpson J.R."/>
            <person name="Lauterbach L."/>
            <person name="Steele A.D."/>
            <person name="Gui C."/>
            <person name="Meng S."/>
            <person name="Li G."/>
            <person name="Viehrig K."/>
            <person name="Ye F."/>
            <person name="Su P."/>
            <person name="Kiefer A.F."/>
            <person name="Nichols A."/>
            <person name="Cepeda A.J."/>
            <person name="Yan W."/>
            <person name="Fan B."/>
            <person name="Jiang Y."/>
            <person name="Adhikari A."/>
            <person name="Zheng C.-J."/>
            <person name="Schuster L."/>
            <person name="Cowan T.M."/>
            <person name="Smanski M.J."/>
            <person name="Chevrette M.G."/>
            <person name="De Carvalho L.P.S."/>
            <person name="Shen B."/>
        </authorList>
    </citation>
    <scope>NUCLEOTIDE SEQUENCE [LARGE SCALE GENOMIC DNA]</scope>
    <source>
        <strain evidence="3 4">NPDC050545</strain>
    </source>
</reference>
<dbReference type="Pfam" id="PF02195">
    <property type="entry name" value="ParB_N"/>
    <property type="match status" value="1"/>
</dbReference>
<dbReference type="InterPro" id="IPR036086">
    <property type="entry name" value="ParB/Sulfiredoxin_sf"/>
</dbReference>
<evidence type="ECO:0000256" key="1">
    <source>
        <dbReference type="SAM" id="MobiDB-lite"/>
    </source>
</evidence>
<dbReference type="SUPFAM" id="SSF110849">
    <property type="entry name" value="ParB/Sulfiredoxin"/>
    <property type="match status" value="1"/>
</dbReference>
<dbReference type="EMBL" id="JBITGY010000002">
    <property type="protein sequence ID" value="MFI6497162.1"/>
    <property type="molecule type" value="Genomic_DNA"/>
</dbReference>
<keyword evidence="4" id="KW-1185">Reference proteome</keyword>
<evidence type="ECO:0000313" key="3">
    <source>
        <dbReference type="EMBL" id="MFI6497162.1"/>
    </source>
</evidence>
<dbReference type="Gene3D" id="3.90.1530.10">
    <property type="entry name" value="Conserved hypothetical protein from pyrococcus furiosus pfu- 392566-001, ParB domain"/>
    <property type="match status" value="1"/>
</dbReference>
<feature type="domain" description="ParB-like N-terminal" evidence="2">
    <location>
        <begin position="10"/>
        <end position="93"/>
    </location>
</feature>
<dbReference type="InterPro" id="IPR003115">
    <property type="entry name" value="ParB_N"/>
</dbReference>
<feature type="compositionally biased region" description="Acidic residues" evidence="1">
    <location>
        <begin position="172"/>
        <end position="186"/>
    </location>
</feature>
<comment type="caution">
    <text evidence="3">The sequence shown here is derived from an EMBL/GenBank/DDBJ whole genome shotgun (WGS) entry which is preliminary data.</text>
</comment>
<dbReference type="SMART" id="SM00470">
    <property type="entry name" value="ParB"/>
    <property type="match status" value="1"/>
</dbReference>
<evidence type="ECO:0000259" key="2">
    <source>
        <dbReference type="SMART" id="SM00470"/>
    </source>
</evidence>